<dbReference type="EMBL" id="AWUE01020334">
    <property type="protein sequence ID" value="OMO68884.1"/>
    <property type="molecule type" value="Genomic_DNA"/>
</dbReference>
<feature type="compositionally biased region" description="Basic residues" evidence="2">
    <location>
        <begin position="94"/>
        <end position="104"/>
    </location>
</feature>
<dbReference type="PANTHER" id="PTHR45730">
    <property type="entry name" value="ZINC FINGER PROTEIN JAGGED"/>
    <property type="match status" value="1"/>
</dbReference>
<feature type="region of interest" description="Disordered" evidence="2">
    <location>
        <begin position="89"/>
        <end position="117"/>
    </location>
</feature>
<dbReference type="SUPFAM" id="SSF57667">
    <property type="entry name" value="beta-beta-alpha zinc fingers"/>
    <property type="match status" value="1"/>
</dbReference>
<keyword evidence="1" id="KW-0863">Zinc-finger</keyword>
<dbReference type="AlphaFoldDB" id="A0A1R3HEZ5"/>
<evidence type="ECO:0000313" key="5">
    <source>
        <dbReference type="Proteomes" id="UP000187203"/>
    </source>
</evidence>
<keyword evidence="5" id="KW-1185">Reference proteome</keyword>
<dbReference type="GO" id="GO:0008270">
    <property type="term" value="F:zinc ion binding"/>
    <property type="evidence" value="ECO:0007669"/>
    <property type="project" value="UniProtKB-KW"/>
</dbReference>
<dbReference type="Gene3D" id="3.30.160.60">
    <property type="entry name" value="Classic Zinc Finger"/>
    <property type="match status" value="1"/>
</dbReference>
<evidence type="ECO:0000259" key="3">
    <source>
        <dbReference type="PROSITE" id="PS50157"/>
    </source>
</evidence>
<protein>
    <recommendedName>
        <fullName evidence="3">C2H2-type domain-containing protein</fullName>
    </recommendedName>
</protein>
<sequence length="246" mass="27271">MTKRSINGAKADSAESSSNNSKARPARRAMRWVQNMMNNNPPQNQEISTPYICRRCSKVFDSSRAFGGHQNAHRKEMTEEEIRAYKEHLQSREQRKKQKQKTKMFTKTGSPVLNPTPVTIIRPPMVQAHPMPQVAGAGFTGDGQQAQVYVLDTSAFGPFGFGYGQGAMPTPFEGVANKQSMEEPLDLKLFGYEGRDLGPNNNKAVEQTASSWHYSASTSSASAKPSADDNKNKLSDKEELDLTLRL</sequence>
<evidence type="ECO:0000256" key="1">
    <source>
        <dbReference type="PROSITE-ProRule" id="PRU00042"/>
    </source>
</evidence>
<dbReference type="PANTHER" id="PTHR45730:SF109">
    <property type="entry name" value="ZINC FINGER PROTEIN KNUCKLES"/>
    <property type="match status" value="1"/>
</dbReference>
<dbReference type="PROSITE" id="PS00028">
    <property type="entry name" value="ZINC_FINGER_C2H2_1"/>
    <property type="match status" value="1"/>
</dbReference>
<proteinExistence type="predicted"/>
<dbReference type="InterPro" id="IPR013087">
    <property type="entry name" value="Znf_C2H2_type"/>
</dbReference>
<reference evidence="5" key="1">
    <citation type="submission" date="2013-09" db="EMBL/GenBank/DDBJ databases">
        <title>Corchorus olitorius genome sequencing.</title>
        <authorList>
            <person name="Alam M."/>
            <person name="Haque M.S."/>
            <person name="Islam M.S."/>
            <person name="Emdad E.M."/>
            <person name="Islam M.M."/>
            <person name="Ahmed B."/>
            <person name="Halim A."/>
            <person name="Hossen Q.M.M."/>
            <person name="Hossain M.Z."/>
            <person name="Ahmed R."/>
            <person name="Khan M.M."/>
            <person name="Islam R."/>
            <person name="Rashid M.M."/>
            <person name="Khan S.A."/>
            <person name="Rahman M.S."/>
            <person name="Alam M."/>
            <person name="Yahiya A.S."/>
            <person name="Khan M.S."/>
            <person name="Azam M.S."/>
            <person name="Haque T."/>
            <person name="Lashkar M.Z.H."/>
            <person name="Akhand A.I."/>
            <person name="Morshed G."/>
            <person name="Roy S."/>
            <person name="Uddin K.S."/>
            <person name="Rabeya T."/>
            <person name="Hossain A.S."/>
            <person name="Chowdhury A."/>
            <person name="Snigdha A.R."/>
            <person name="Mortoza M.S."/>
            <person name="Matin S.A."/>
            <person name="Hoque S.M.E."/>
            <person name="Islam M.K."/>
            <person name="Roy D.K."/>
            <person name="Haider R."/>
            <person name="Moosa M.M."/>
            <person name="Elias S.M."/>
            <person name="Hasan A.M."/>
            <person name="Jahan S."/>
            <person name="Shafiuddin M."/>
            <person name="Mahmood N."/>
            <person name="Shommy N.S."/>
        </authorList>
    </citation>
    <scope>NUCLEOTIDE SEQUENCE [LARGE SCALE GENOMIC DNA]</scope>
    <source>
        <strain evidence="5">cv. O-4</strain>
    </source>
</reference>
<feature type="region of interest" description="Disordered" evidence="2">
    <location>
        <begin position="208"/>
        <end position="246"/>
    </location>
</feature>
<feature type="domain" description="C2H2-type" evidence="3">
    <location>
        <begin position="51"/>
        <end position="78"/>
    </location>
</feature>
<feature type="compositionally biased region" description="Basic and acidic residues" evidence="2">
    <location>
        <begin position="226"/>
        <end position="246"/>
    </location>
</feature>
<dbReference type="PROSITE" id="PS50157">
    <property type="entry name" value="ZINC_FINGER_C2H2_2"/>
    <property type="match status" value="1"/>
</dbReference>
<dbReference type="STRING" id="93759.A0A1R3HEZ5"/>
<evidence type="ECO:0000256" key="2">
    <source>
        <dbReference type="SAM" id="MobiDB-lite"/>
    </source>
</evidence>
<evidence type="ECO:0000313" key="4">
    <source>
        <dbReference type="EMBL" id="OMO68884.1"/>
    </source>
</evidence>
<keyword evidence="1" id="KW-0479">Metal-binding</keyword>
<dbReference type="GO" id="GO:0003700">
    <property type="term" value="F:DNA-binding transcription factor activity"/>
    <property type="evidence" value="ECO:0007669"/>
    <property type="project" value="InterPro"/>
</dbReference>
<feature type="compositionally biased region" description="Low complexity" evidence="2">
    <location>
        <begin position="209"/>
        <end position="225"/>
    </location>
</feature>
<organism evidence="4 5">
    <name type="scientific">Corchorus olitorius</name>
    <dbReference type="NCBI Taxonomy" id="93759"/>
    <lineage>
        <taxon>Eukaryota</taxon>
        <taxon>Viridiplantae</taxon>
        <taxon>Streptophyta</taxon>
        <taxon>Embryophyta</taxon>
        <taxon>Tracheophyta</taxon>
        <taxon>Spermatophyta</taxon>
        <taxon>Magnoliopsida</taxon>
        <taxon>eudicotyledons</taxon>
        <taxon>Gunneridae</taxon>
        <taxon>Pentapetalae</taxon>
        <taxon>rosids</taxon>
        <taxon>malvids</taxon>
        <taxon>Malvales</taxon>
        <taxon>Malvaceae</taxon>
        <taxon>Grewioideae</taxon>
        <taxon>Apeibeae</taxon>
        <taxon>Corchorus</taxon>
    </lineage>
</organism>
<dbReference type="Proteomes" id="UP000187203">
    <property type="component" value="Unassembled WGS sequence"/>
</dbReference>
<gene>
    <name evidence="4" type="ORF">COLO4_29364</name>
</gene>
<dbReference type="InterPro" id="IPR045320">
    <property type="entry name" value="JAGGED/SL1-like"/>
</dbReference>
<feature type="region of interest" description="Disordered" evidence="2">
    <location>
        <begin position="1"/>
        <end position="28"/>
    </location>
</feature>
<dbReference type="InterPro" id="IPR036236">
    <property type="entry name" value="Znf_C2H2_sf"/>
</dbReference>
<name>A0A1R3HEZ5_9ROSI</name>
<comment type="caution">
    <text evidence="4">The sequence shown here is derived from an EMBL/GenBank/DDBJ whole genome shotgun (WGS) entry which is preliminary data.</text>
</comment>
<dbReference type="OrthoDB" id="1512953at2759"/>
<keyword evidence="1" id="KW-0862">Zinc</keyword>
<accession>A0A1R3HEZ5</accession>